<sequence>MSEPDPSVSDQGPARRPPSVWQVIKSTIAAAFGVQTEEARQRDFSQGNAGTFIIAGFVFTAVFVALLVLIVSLVLSQVA</sequence>
<comment type="caution">
    <text evidence="2">The sequence shown here is derived from an EMBL/GenBank/DDBJ whole genome shotgun (WGS) entry which is preliminary data.</text>
</comment>
<dbReference type="Proteomes" id="UP000315400">
    <property type="component" value="Unassembled WGS sequence"/>
</dbReference>
<keyword evidence="1" id="KW-0472">Membrane</keyword>
<dbReference type="STRING" id="1260251.SPISAL_02620"/>
<dbReference type="AlphaFoldDB" id="A0A540VXV7"/>
<dbReference type="EMBL" id="VIFK01000002">
    <property type="protein sequence ID" value="TQF00944.1"/>
    <property type="molecule type" value="Genomic_DNA"/>
</dbReference>
<dbReference type="Pfam" id="PF11174">
    <property type="entry name" value="DUF2970"/>
    <property type="match status" value="1"/>
</dbReference>
<feature type="transmembrane region" description="Helical" evidence="1">
    <location>
        <begin position="52"/>
        <end position="75"/>
    </location>
</feature>
<keyword evidence="1" id="KW-0812">Transmembrane</keyword>
<organism evidence="2 3">
    <name type="scientific">Spiribacter salinus</name>
    <dbReference type="NCBI Taxonomy" id="1335746"/>
    <lineage>
        <taxon>Bacteria</taxon>
        <taxon>Pseudomonadati</taxon>
        <taxon>Pseudomonadota</taxon>
        <taxon>Gammaproteobacteria</taxon>
        <taxon>Chromatiales</taxon>
        <taxon>Ectothiorhodospiraceae</taxon>
        <taxon>Spiribacter</taxon>
    </lineage>
</organism>
<dbReference type="InterPro" id="IPR021344">
    <property type="entry name" value="DUF2970"/>
</dbReference>
<accession>A0A540VXV7</accession>
<protein>
    <submittedName>
        <fullName evidence="2">DUF2970 domain-containing protein</fullName>
    </submittedName>
</protein>
<evidence type="ECO:0000256" key="1">
    <source>
        <dbReference type="SAM" id="Phobius"/>
    </source>
</evidence>
<name>A0A540VXV7_9GAMM</name>
<proteinExistence type="predicted"/>
<keyword evidence="1" id="KW-1133">Transmembrane helix</keyword>
<gene>
    <name evidence="2" type="ORF">FKY71_00775</name>
</gene>
<evidence type="ECO:0000313" key="2">
    <source>
        <dbReference type="EMBL" id="TQF00944.1"/>
    </source>
</evidence>
<reference evidence="2 3" key="1">
    <citation type="submission" date="2019-06" db="EMBL/GenBank/DDBJ databases">
        <title>Metagenome assembled Genome of Spiribacter salinus SL48-SHIP from the microbial mat of Salt Lake 48 (Novosibirsk region, Russia).</title>
        <authorList>
            <person name="Shipova A."/>
            <person name="Rozanov A.S."/>
            <person name="Bryanskaya A.V."/>
            <person name="Peltek S.E."/>
        </authorList>
    </citation>
    <scope>NUCLEOTIDE SEQUENCE [LARGE SCALE GENOMIC DNA]</scope>
    <source>
        <strain evidence="2">SL48-SHIP-2</strain>
    </source>
</reference>
<evidence type="ECO:0000313" key="3">
    <source>
        <dbReference type="Proteomes" id="UP000315400"/>
    </source>
</evidence>